<proteinExistence type="predicted"/>
<evidence type="ECO:0000313" key="2">
    <source>
        <dbReference type="EMBL" id="GGO84255.1"/>
    </source>
</evidence>
<name>A0ABQ2N6W0_9ACTN</name>
<feature type="compositionally biased region" description="Basic and acidic residues" evidence="1">
    <location>
        <begin position="51"/>
        <end position="67"/>
    </location>
</feature>
<evidence type="ECO:0000313" key="3">
    <source>
        <dbReference type="Proteomes" id="UP000655410"/>
    </source>
</evidence>
<accession>A0ABQ2N6W0</accession>
<dbReference type="EMBL" id="BMNI01000001">
    <property type="protein sequence ID" value="GGO84255.1"/>
    <property type="molecule type" value="Genomic_DNA"/>
</dbReference>
<dbReference type="Proteomes" id="UP000655410">
    <property type="component" value="Unassembled WGS sequence"/>
</dbReference>
<comment type="caution">
    <text evidence="2">The sequence shown here is derived from an EMBL/GenBank/DDBJ whole genome shotgun (WGS) entry which is preliminary data.</text>
</comment>
<sequence>MSVTRGFYRPYAALPAIVRDPDESADESAGDAVTHQNPAGEGGWRGPGRPRMVEPRGHGTRHGREQDSPGPLRATTPSETRYGPVPKDLGRGRDV</sequence>
<organism evidence="2 3">
    <name type="scientific">Nocardioides phosphati</name>
    <dbReference type="NCBI Taxonomy" id="1867775"/>
    <lineage>
        <taxon>Bacteria</taxon>
        <taxon>Bacillati</taxon>
        <taxon>Actinomycetota</taxon>
        <taxon>Actinomycetes</taxon>
        <taxon>Propionibacteriales</taxon>
        <taxon>Nocardioidaceae</taxon>
        <taxon>Nocardioides</taxon>
    </lineage>
</organism>
<reference evidence="3" key="1">
    <citation type="journal article" date="2019" name="Int. J. Syst. Evol. Microbiol.">
        <title>The Global Catalogue of Microorganisms (GCM) 10K type strain sequencing project: providing services to taxonomists for standard genome sequencing and annotation.</title>
        <authorList>
            <consortium name="The Broad Institute Genomics Platform"/>
            <consortium name="The Broad Institute Genome Sequencing Center for Infectious Disease"/>
            <person name="Wu L."/>
            <person name="Ma J."/>
        </authorList>
    </citation>
    <scope>NUCLEOTIDE SEQUENCE [LARGE SCALE GENOMIC DNA]</scope>
    <source>
        <strain evidence="3">CGMCC 4.7371</strain>
    </source>
</reference>
<evidence type="ECO:0000256" key="1">
    <source>
        <dbReference type="SAM" id="MobiDB-lite"/>
    </source>
</evidence>
<protein>
    <submittedName>
        <fullName evidence="2">Uncharacterized protein</fullName>
    </submittedName>
</protein>
<feature type="region of interest" description="Disordered" evidence="1">
    <location>
        <begin position="1"/>
        <end position="95"/>
    </location>
</feature>
<gene>
    <name evidence="2" type="ORF">GCM10011584_01370</name>
</gene>
<keyword evidence="3" id="KW-1185">Reference proteome</keyword>